<comment type="caution">
    <text evidence="2">The sequence shown here is derived from an EMBL/GenBank/DDBJ whole genome shotgun (WGS) entry which is preliminary data.</text>
</comment>
<dbReference type="Proteomes" id="UP001159364">
    <property type="component" value="Linkage Group LG07"/>
</dbReference>
<organism evidence="2 3">
    <name type="scientific">Erythroxylum novogranatense</name>
    <dbReference type="NCBI Taxonomy" id="1862640"/>
    <lineage>
        <taxon>Eukaryota</taxon>
        <taxon>Viridiplantae</taxon>
        <taxon>Streptophyta</taxon>
        <taxon>Embryophyta</taxon>
        <taxon>Tracheophyta</taxon>
        <taxon>Spermatophyta</taxon>
        <taxon>Magnoliopsida</taxon>
        <taxon>eudicotyledons</taxon>
        <taxon>Gunneridae</taxon>
        <taxon>Pentapetalae</taxon>
        <taxon>rosids</taxon>
        <taxon>fabids</taxon>
        <taxon>Malpighiales</taxon>
        <taxon>Erythroxylaceae</taxon>
        <taxon>Erythroxylum</taxon>
    </lineage>
</organism>
<protein>
    <recommendedName>
        <fullName evidence="1">Reverse transcriptase zinc-binding domain-containing protein</fullName>
    </recommendedName>
</protein>
<reference evidence="2 3" key="1">
    <citation type="submission" date="2021-09" db="EMBL/GenBank/DDBJ databases">
        <title>Genomic insights and catalytic innovation underlie evolution of tropane alkaloids biosynthesis.</title>
        <authorList>
            <person name="Wang Y.-J."/>
            <person name="Tian T."/>
            <person name="Huang J.-P."/>
            <person name="Huang S.-X."/>
        </authorList>
    </citation>
    <scope>NUCLEOTIDE SEQUENCE [LARGE SCALE GENOMIC DNA]</scope>
    <source>
        <strain evidence="2">KIB-2018</strain>
        <tissue evidence="2">Leaf</tissue>
    </source>
</reference>
<gene>
    <name evidence="2" type="ORF">K2173_009298</name>
</gene>
<dbReference type="EMBL" id="JAIWQS010000007">
    <property type="protein sequence ID" value="KAJ8759651.1"/>
    <property type="molecule type" value="Genomic_DNA"/>
</dbReference>
<dbReference type="AlphaFoldDB" id="A0AAV8SYT6"/>
<evidence type="ECO:0000259" key="1">
    <source>
        <dbReference type="Pfam" id="PF13966"/>
    </source>
</evidence>
<evidence type="ECO:0000313" key="2">
    <source>
        <dbReference type="EMBL" id="KAJ8759651.1"/>
    </source>
</evidence>
<dbReference type="PANTHER" id="PTHR33116">
    <property type="entry name" value="REVERSE TRANSCRIPTASE ZINC-BINDING DOMAIN-CONTAINING PROTEIN-RELATED-RELATED"/>
    <property type="match status" value="1"/>
</dbReference>
<dbReference type="Pfam" id="PF13966">
    <property type="entry name" value="zf-RVT"/>
    <property type="match status" value="1"/>
</dbReference>
<sequence>MRLFLKLKKLKVVLRELNKECYADISQRVVDKRKELDDLQLQVMMPNVDMDVKLHLSVIWKVIRPFACKVDWNRVVWCPLYIPRHSFFSWLALLNRLPTKDRLQSWGLVSEVTCVTCSDGSESRDHLFMGCSYAHIIWKELLLACGISRSPTDWLSEFTWLIRYGKGTTLRSVLLRLSWNSFIYWIWRERNARLFCNAFKVEHDVLALIKESVRIKVLDTKFVVVNSSTAALCSSWNIG</sequence>
<name>A0AAV8SYT6_9ROSI</name>
<proteinExistence type="predicted"/>
<keyword evidence="3" id="KW-1185">Reference proteome</keyword>
<evidence type="ECO:0000313" key="3">
    <source>
        <dbReference type="Proteomes" id="UP001159364"/>
    </source>
</evidence>
<accession>A0AAV8SYT6</accession>
<feature type="domain" description="Reverse transcriptase zinc-binding" evidence="1">
    <location>
        <begin position="58"/>
        <end position="138"/>
    </location>
</feature>
<dbReference type="InterPro" id="IPR026960">
    <property type="entry name" value="RVT-Znf"/>
</dbReference>
<dbReference type="PANTHER" id="PTHR33116:SF66">
    <property type="entry name" value="REVERSE TRANSCRIPTASE ZINC-BINDING DOMAIN-CONTAINING PROTEIN"/>
    <property type="match status" value="1"/>
</dbReference>